<organism evidence="7 8">
    <name type="scientific">Bergeyella cardium</name>
    <dbReference type="NCBI Taxonomy" id="1585976"/>
    <lineage>
        <taxon>Bacteria</taxon>
        <taxon>Pseudomonadati</taxon>
        <taxon>Bacteroidota</taxon>
        <taxon>Flavobacteriia</taxon>
        <taxon>Flavobacteriales</taxon>
        <taxon>Weeksellaceae</taxon>
        <taxon>Bergeyella</taxon>
    </lineage>
</organism>
<evidence type="ECO:0000256" key="2">
    <source>
        <dbReference type="ARBA" id="ARBA00022692"/>
    </source>
</evidence>
<dbReference type="InterPro" id="IPR039910">
    <property type="entry name" value="D15-like"/>
</dbReference>
<evidence type="ECO:0000313" key="7">
    <source>
        <dbReference type="EMBL" id="QHN65690.1"/>
    </source>
</evidence>
<evidence type="ECO:0000313" key="8">
    <source>
        <dbReference type="Proteomes" id="UP000464318"/>
    </source>
</evidence>
<evidence type="ECO:0000256" key="1">
    <source>
        <dbReference type="ARBA" id="ARBA00004370"/>
    </source>
</evidence>
<accession>A0A6P1QYA8</accession>
<name>A0A6P1QYA8_9FLAO</name>
<keyword evidence="5" id="KW-0998">Cell outer membrane</keyword>
<evidence type="ECO:0000256" key="3">
    <source>
        <dbReference type="ARBA" id="ARBA00022729"/>
    </source>
</evidence>
<keyword evidence="2" id="KW-0812">Transmembrane</keyword>
<reference evidence="7 8" key="1">
    <citation type="submission" date="2018-04" db="EMBL/GenBank/DDBJ databases">
        <title>Characteristic and Complete Genome Sequencing of A Novel Member of Infective Endocarditis Causative Bacteria: Bergeyella cardium QL-PH.</title>
        <authorList>
            <person name="Pan H."/>
            <person name="Sun E."/>
            <person name="Zhang Y."/>
        </authorList>
    </citation>
    <scope>NUCLEOTIDE SEQUENCE [LARGE SCALE GENOMIC DNA]</scope>
    <source>
        <strain evidence="7 8">HPQL</strain>
    </source>
</reference>
<keyword evidence="8" id="KW-1185">Reference proteome</keyword>
<dbReference type="Proteomes" id="UP000464318">
    <property type="component" value="Chromosome"/>
</dbReference>
<evidence type="ECO:0000259" key="6">
    <source>
        <dbReference type="Pfam" id="PF01103"/>
    </source>
</evidence>
<dbReference type="EMBL" id="CP029149">
    <property type="protein sequence ID" value="QHN65690.1"/>
    <property type="molecule type" value="Genomic_DNA"/>
</dbReference>
<dbReference type="PANTHER" id="PTHR12815">
    <property type="entry name" value="SORTING AND ASSEMBLY MACHINERY SAMM50 PROTEIN FAMILY MEMBER"/>
    <property type="match status" value="1"/>
</dbReference>
<dbReference type="GO" id="GO:0019867">
    <property type="term" value="C:outer membrane"/>
    <property type="evidence" value="ECO:0007669"/>
    <property type="project" value="InterPro"/>
</dbReference>
<comment type="subcellular location">
    <subcellularLocation>
        <location evidence="1">Membrane</location>
    </subcellularLocation>
</comment>
<sequence length="852" mass="98388">MGCKHIKKYFQKYYIFFCSASTVLALLACSTTKKVPKGEFLLTKNKISFKDGKVLSSEIPDYIIQKPNKSAIPFLPSRLLFYNMTNPKYDTILNDYMAFPSDMRNRNLLDSLFIKYNHPEYRGKSLWGQRFLHNLGSQPVIWNAGKTKASANNIRKMLIYHGYWDAETTYKEDLDSSAKKAKIDYIITHKDPTMISEYHYRISDPGIRSIYEGSLHKTIVRAGHRLDQSKLESEAKRISELMQNEGYYKFNASNEEIFFTADTLSSRKKVPLFLEIRKDSLDSPYHKTKIGDIKVVLKDNDDNTPLKKDSIRGISFEKANDHYKSSALWRAVILQPGEVYKQRNFDLTKRNFTLMNNFNISQEIKERAGADSILDVRYTLKPLPRYEFKVSTDATYSQILNFGLSPALDFTSRNIFRGAENFNANFSGVFGFVEDTKNTDKRTLASEISAQVGVSFPRLLLPFKYYKLIPKRYSPTSSITLGTSIQNNLGLGRLNFNAGLNYYADVNEIVSHKLSLFNTQLSFTRDKDSFYNFFPRDRELRNSIFKLYDAALYQQFEQGLISSNDFTERVLSDPNFAQTLSKENQETYTSFLQSLYNKERQTQDVIISSILYNFTYNEIGKQDYKHPFYFNARVETAGNLLGLFSRRNKSSDAFESESRNIFGVPYSQFVKLDFDIRKYFKLYRNQTLAIRQLIGIGIPYGNSRSMPFVRSYFTGGSNDIRAWRVYGGLGPADSQIDPKIRAYVMENLKLTTNIEYRISFNKMFEGALFADAGNIWSLNNNDFGGLFKFNKFISQMGIGTGFGLRINIAYITLRIDTAYKVYDPNLPVGNRWVFKDWRLLDGIVNFAFGYPF</sequence>
<feature type="domain" description="Bacterial surface antigen (D15)" evidence="6">
    <location>
        <begin position="562"/>
        <end position="825"/>
    </location>
</feature>
<dbReference type="PANTHER" id="PTHR12815:SF47">
    <property type="entry name" value="TRANSLOCATION AND ASSEMBLY MODULE SUBUNIT TAMA"/>
    <property type="match status" value="1"/>
</dbReference>
<dbReference type="Gene3D" id="2.40.160.50">
    <property type="entry name" value="membrane protein fhac: a member of the omp85/tpsb transporter family"/>
    <property type="match status" value="1"/>
</dbReference>
<proteinExistence type="predicted"/>
<dbReference type="OrthoDB" id="9814535at2"/>
<evidence type="ECO:0000256" key="4">
    <source>
        <dbReference type="ARBA" id="ARBA00023136"/>
    </source>
</evidence>
<keyword evidence="3" id="KW-0732">Signal</keyword>
<keyword evidence="4" id="KW-0472">Membrane</keyword>
<dbReference type="Pfam" id="PF01103">
    <property type="entry name" value="Omp85"/>
    <property type="match status" value="1"/>
</dbReference>
<dbReference type="PROSITE" id="PS51257">
    <property type="entry name" value="PROKAR_LIPOPROTEIN"/>
    <property type="match status" value="1"/>
</dbReference>
<gene>
    <name evidence="7" type="ORF">DBX24_07240</name>
</gene>
<dbReference type="AlphaFoldDB" id="A0A6P1QYA8"/>
<dbReference type="InterPro" id="IPR000184">
    <property type="entry name" value="Bac_surfAg_D15"/>
</dbReference>
<protein>
    <submittedName>
        <fullName evidence="7">BamA/TamA family outer membrane protein</fullName>
    </submittedName>
</protein>
<evidence type="ECO:0000256" key="5">
    <source>
        <dbReference type="ARBA" id="ARBA00023237"/>
    </source>
</evidence>
<dbReference type="RefSeq" id="WP_120489306.1">
    <property type="nucleotide sequence ID" value="NZ_CP029149.1"/>
</dbReference>
<dbReference type="KEGG" id="bcad:DBX24_07240"/>